<keyword evidence="1" id="KW-0472">Membrane</keyword>
<organism evidence="2 3">
    <name type="scientific">Lacrimispora xylanolytica</name>
    <dbReference type="NCBI Taxonomy" id="29375"/>
    <lineage>
        <taxon>Bacteria</taxon>
        <taxon>Bacillati</taxon>
        <taxon>Bacillota</taxon>
        <taxon>Clostridia</taxon>
        <taxon>Lachnospirales</taxon>
        <taxon>Lachnospiraceae</taxon>
        <taxon>Lacrimispora</taxon>
    </lineage>
</organism>
<dbReference type="RefSeq" id="WP_268114115.1">
    <property type="nucleotide sequence ID" value="NZ_CP113524.1"/>
</dbReference>
<keyword evidence="1" id="KW-0812">Transmembrane</keyword>
<evidence type="ECO:0008006" key="4">
    <source>
        <dbReference type="Google" id="ProtNLM"/>
    </source>
</evidence>
<evidence type="ECO:0000313" key="3">
    <source>
        <dbReference type="Proteomes" id="UP001163115"/>
    </source>
</evidence>
<dbReference type="InterPro" id="IPR019235">
    <property type="entry name" value="DUF2178_TM"/>
</dbReference>
<evidence type="ECO:0000313" key="2">
    <source>
        <dbReference type="EMBL" id="WAJ22088.1"/>
    </source>
</evidence>
<proteinExistence type="predicted"/>
<dbReference type="Proteomes" id="UP001163115">
    <property type="component" value="Chromosome"/>
</dbReference>
<name>A0ABY7A6Z5_9FIRM</name>
<protein>
    <recommendedName>
        <fullName evidence="4">Membrane protein DUF2178</fullName>
    </recommendedName>
</protein>
<feature type="transmembrane region" description="Helical" evidence="1">
    <location>
        <begin position="78"/>
        <end position="97"/>
    </location>
</feature>
<sequence>MIRKPITVIQKELLTDGLSNGALLFMGFVSTFYKKTMLGTAIAGGLLIIMIMSLLLKKVKSDPWDEMTMAFYNEARRITLNTICIIIAIAGLLLLIMKKEIIISSNLIFVILGFVGLFQTITYIWIEHKNSVILEA</sequence>
<dbReference type="Pfam" id="PF09946">
    <property type="entry name" value="DUF2178"/>
    <property type="match status" value="1"/>
</dbReference>
<gene>
    <name evidence="2" type="ORF">OW255_10885</name>
</gene>
<keyword evidence="1" id="KW-1133">Transmembrane helix</keyword>
<dbReference type="EMBL" id="CP113524">
    <property type="protein sequence ID" value="WAJ22088.1"/>
    <property type="molecule type" value="Genomic_DNA"/>
</dbReference>
<feature type="transmembrane region" description="Helical" evidence="1">
    <location>
        <begin position="38"/>
        <end position="57"/>
    </location>
</feature>
<evidence type="ECO:0000256" key="1">
    <source>
        <dbReference type="SAM" id="Phobius"/>
    </source>
</evidence>
<accession>A0ABY7A6Z5</accession>
<feature type="transmembrane region" description="Helical" evidence="1">
    <location>
        <begin position="103"/>
        <end position="126"/>
    </location>
</feature>
<keyword evidence="3" id="KW-1185">Reference proteome</keyword>
<reference evidence="2" key="1">
    <citation type="submission" date="2022-11" db="EMBL/GenBank/DDBJ databases">
        <title>Lacrimispora xylanolytica sy1, complete genome.</title>
        <authorList>
            <person name="Choi S."/>
        </authorList>
    </citation>
    <scope>NUCLEOTIDE SEQUENCE</scope>
    <source>
        <strain evidence="2">Sy1</strain>
    </source>
</reference>